<dbReference type="PANTHER" id="PTHR30383">
    <property type="entry name" value="THIOESTERASE 1/PROTEASE 1/LYSOPHOSPHOLIPASE L1"/>
    <property type="match status" value="1"/>
</dbReference>
<proteinExistence type="predicted"/>
<evidence type="ECO:0000313" key="2">
    <source>
        <dbReference type="EMBL" id="MBD2502699.1"/>
    </source>
</evidence>
<sequence length="186" mass="21721">MIYNLLLCLGDSLTFGARDRYMRNYPLELAKELSELTSEEWYCITEAVNGITSSEVARTAYSIVSKYPDVYGVILLIGTNDSRNKFPVDMYIDNVKQIIRVCRICRKKVYLLSIPPFFYHRHFLWYDKQARLLIDEYNAKLSEIENVTFIDLHKHIEENDLIDGVHFTHEANIKIAKFLAKSLLTT</sequence>
<dbReference type="SUPFAM" id="SSF52266">
    <property type="entry name" value="SGNH hydrolase"/>
    <property type="match status" value="1"/>
</dbReference>
<comment type="caution">
    <text evidence="2">The sequence shown here is derived from an EMBL/GenBank/DDBJ whole genome shotgun (WGS) entry which is preliminary data.</text>
</comment>
<reference evidence="2 3" key="1">
    <citation type="journal article" date="2020" name="ISME J.">
        <title>Comparative genomics reveals insights into cyanobacterial evolution and habitat adaptation.</title>
        <authorList>
            <person name="Chen M.Y."/>
            <person name="Teng W.K."/>
            <person name="Zhao L."/>
            <person name="Hu C.X."/>
            <person name="Zhou Y.K."/>
            <person name="Han B.P."/>
            <person name="Song L.R."/>
            <person name="Shu W.S."/>
        </authorList>
    </citation>
    <scope>NUCLEOTIDE SEQUENCE [LARGE SCALE GENOMIC DNA]</scope>
    <source>
        <strain evidence="2 3">FACHB-119</strain>
    </source>
</reference>
<name>A0ABR8D7N4_9NOST</name>
<dbReference type="Gene3D" id="3.40.50.1110">
    <property type="entry name" value="SGNH hydrolase"/>
    <property type="match status" value="1"/>
</dbReference>
<dbReference type="InterPro" id="IPR013830">
    <property type="entry name" value="SGNH_hydro"/>
</dbReference>
<dbReference type="Proteomes" id="UP000661112">
    <property type="component" value="Unassembled WGS sequence"/>
</dbReference>
<keyword evidence="3" id="KW-1185">Reference proteome</keyword>
<gene>
    <name evidence="2" type="ORF">H6G83_19165</name>
</gene>
<protein>
    <recommendedName>
        <fullName evidence="1">SGNH hydrolase-type esterase domain-containing protein</fullName>
    </recommendedName>
</protein>
<accession>A0ABR8D7N4</accession>
<evidence type="ECO:0000259" key="1">
    <source>
        <dbReference type="Pfam" id="PF13472"/>
    </source>
</evidence>
<dbReference type="InterPro" id="IPR051532">
    <property type="entry name" value="Ester_Hydrolysis_Enzymes"/>
</dbReference>
<dbReference type="InterPro" id="IPR036514">
    <property type="entry name" value="SGNH_hydro_sf"/>
</dbReference>
<evidence type="ECO:0000313" key="3">
    <source>
        <dbReference type="Proteomes" id="UP000661112"/>
    </source>
</evidence>
<dbReference type="RefSeq" id="WP_190475201.1">
    <property type="nucleotide sequence ID" value="NZ_JACJSG010000026.1"/>
</dbReference>
<dbReference type="Pfam" id="PF13472">
    <property type="entry name" value="Lipase_GDSL_2"/>
    <property type="match status" value="1"/>
</dbReference>
<feature type="domain" description="SGNH hydrolase-type esterase" evidence="1">
    <location>
        <begin position="8"/>
        <end position="170"/>
    </location>
</feature>
<organism evidence="2 3">
    <name type="scientific">Anabaena azotica FACHB-119</name>
    <dbReference type="NCBI Taxonomy" id="947527"/>
    <lineage>
        <taxon>Bacteria</taxon>
        <taxon>Bacillati</taxon>
        <taxon>Cyanobacteriota</taxon>
        <taxon>Cyanophyceae</taxon>
        <taxon>Nostocales</taxon>
        <taxon>Nostocaceae</taxon>
        <taxon>Anabaena</taxon>
        <taxon>Anabaena azotica</taxon>
    </lineage>
</organism>
<dbReference type="EMBL" id="JACJSG010000026">
    <property type="protein sequence ID" value="MBD2502699.1"/>
    <property type="molecule type" value="Genomic_DNA"/>
</dbReference>